<dbReference type="EMBL" id="RCHU02000019">
    <property type="protein sequence ID" value="KAL3565200.1"/>
    <property type="molecule type" value="Genomic_DNA"/>
</dbReference>
<keyword evidence="2" id="KW-1185">Reference proteome</keyword>
<evidence type="ECO:0000313" key="1">
    <source>
        <dbReference type="EMBL" id="KAL3565200.1"/>
    </source>
</evidence>
<proteinExistence type="predicted"/>
<accession>A0ACC4AGE1</accession>
<evidence type="ECO:0000313" key="2">
    <source>
        <dbReference type="Proteomes" id="UP000309997"/>
    </source>
</evidence>
<organism evidence="1 2">
    <name type="scientific">Populus alba</name>
    <name type="common">White poplar</name>
    <dbReference type="NCBI Taxonomy" id="43335"/>
    <lineage>
        <taxon>Eukaryota</taxon>
        <taxon>Viridiplantae</taxon>
        <taxon>Streptophyta</taxon>
        <taxon>Embryophyta</taxon>
        <taxon>Tracheophyta</taxon>
        <taxon>Spermatophyta</taxon>
        <taxon>Magnoliopsida</taxon>
        <taxon>eudicotyledons</taxon>
        <taxon>Gunneridae</taxon>
        <taxon>Pentapetalae</taxon>
        <taxon>rosids</taxon>
        <taxon>fabids</taxon>
        <taxon>Malpighiales</taxon>
        <taxon>Salicaceae</taxon>
        <taxon>Saliceae</taxon>
        <taxon>Populus</taxon>
    </lineage>
</organism>
<name>A0ACC4AGE1_POPAL</name>
<sequence>MPNNLNILFATVSHTTHLSHTFHPLHYGDYSPDLGVVLEAPATIPAATALTMCSIKAGSENGFNPVTGATGGGILSPLCLSDTSSMDTSA</sequence>
<comment type="caution">
    <text evidence="1">The sequence shown here is derived from an EMBL/GenBank/DDBJ whole genome shotgun (WGS) entry which is preliminary data.</text>
</comment>
<reference evidence="1 2" key="1">
    <citation type="journal article" date="2024" name="Plant Biotechnol. J.">
        <title>Genome and CRISPR/Cas9 system of a widespread forest tree (Populus alba) in the world.</title>
        <authorList>
            <person name="Liu Y.J."/>
            <person name="Jiang P.F."/>
            <person name="Han X.M."/>
            <person name="Li X.Y."/>
            <person name="Wang H.M."/>
            <person name="Wang Y.J."/>
            <person name="Wang X.X."/>
            <person name="Zeng Q.Y."/>
        </authorList>
    </citation>
    <scope>NUCLEOTIDE SEQUENCE [LARGE SCALE GENOMIC DNA]</scope>
    <source>
        <strain evidence="2">cv. PAL-ZL1</strain>
    </source>
</reference>
<protein>
    <submittedName>
        <fullName evidence="1">Uncharacterized protein</fullName>
    </submittedName>
</protein>
<gene>
    <name evidence="1" type="ORF">D5086_033246</name>
</gene>
<dbReference type="Proteomes" id="UP000309997">
    <property type="component" value="Unassembled WGS sequence"/>
</dbReference>